<proteinExistence type="predicted"/>
<evidence type="ECO:0000313" key="3">
    <source>
        <dbReference type="Proteomes" id="UP000195321"/>
    </source>
</evidence>
<name>A0A1Y3M9D9_9BACI</name>
<protein>
    <submittedName>
        <fullName evidence="2">Uncharacterized protein</fullName>
    </submittedName>
</protein>
<feature type="compositionally biased region" description="Polar residues" evidence="1">
    <location>
        <begin position="20"/>
        <end position="39"/>
    </location>
</feature>
<dbReference type="AlphaFoldDB" id="A0A1Y3M9D9"/>
<accession>A0A1Y3M9D9</accession>
<comment type="caution">
    <text evidence="2">The sequence shown here is derived from an EMBL/GenBank/DDBJ whole genome shotgun (WGS) entry which is preliminary data.</text>
</comment>
<reference evidence="2 3" key="1">
    <citation type="submission" date="2017-02" db="EMBL/GenBank/DDBJ databases">
        <title>Bacillus pseudomycoides isolate FSL K6-0042.</title>
        <authorList>
            <person name="Kovac J."/>
        </authorList>
    </citation>
    <scope>NUCLEOTIDE SEQUENCE [LARGE SCALE GENOMIC DNA]</scope>
    <source>
        <strain evidence="2 3">FSL K6-0042</strain>
    </source>
</reference>
<sequence length="59" mass="6698">MVILNLSRLFLDRKLKKSGSDSGRISSLRRQSGARVSNPTLRSSWRQRLELLGSLDPPF</sequence>
<dbReference type="Proteomes" id="UP000195321">
    <property type="component" value="Unassembled WGS sequence"/>
</dbReference>
<feature type="region of interest" description="Disordered" evidence="1">
    <location>
        <begin position="17"/>
        <end position="39"/>
    </location>
</feature>
<evidence type="ECO:0000256" key="1">
    <source>
        <dbReference type="SAM" id="MobiDB-lite"/>
    </source>
</evidence>
<gene>
    <name evidence="2" type="ORF">BW425_20335</name>
</gene>
<evidence type="ECO:0000313" key="2">
    <source>
        <dbReference type="EMBL" id="OUM47058.1"/>
    </source>
</evidence>
<organism evidence="2 3">
    <name type="scientific">Bacillus pseudomycoides</name>
    <dbReference type="NCBI Taxonomy" id="64104"/>
    <lineage>
        <taxon>Bacteria</taxon>
        <taxon>Bacillati</taxon>
        <taxon>Bacillota</taxon>
        <taxon>Bacilli</taxon>
        <taxon>Bacillales</taxon>
        <taxon>Bacillaceae</taxon>
        <taxon>Bacillus</taxon>
        <taxon>Bacillus cereus group</taxon>
    </lineage>
</organism>
<dbReference type="EMBL" id="MWPX01000029">
    <property type="protein sequence ID" value="OUM47058.1"/>
    <property type="molecule type" value="Genomic_DNA"/>
</dbReference>